<accession>A0AAV3Y263</accession>
<dbReference type="AlphaFoldDB" id="A0AAV3Y263"/>
<evidence type="ECO:0000256" key="1">
    <source>
        <dbReference type="SAM" id="MobiDB-lite"/>
    </source>
</evidence>
<proteinExistence type="predicted"/>
<evidence type="ECO:0000313" key="2">
    <source>
        <dbReference type="EMBL" id="GFN76964.1"/>
    </source>
</evidence>
<feature type="region of interest" description="Disordered" evidence="1">
    <location>
        <begin position="141"/>
        <end position="160"/>
    </location>
</feature>
<protein>
    <submittedName>
        <fullName evidence="2">Uncharacterized protein</fullName>
    </submittedName>
</protein>
<dbReference type="Proteomes" id="UP000735302">
    <property type="component" value="Unassembled WGS sequence"/>
</dbReference>
<organism evidence="2 3">
    <name type="scientific">Plakobranchus ocellatus</name>
    <dbReference type="NCBI Taxonomy" id="259542"/>
    <lineage>
        <taxon>Eukaryota</taxon>
        <taxon>Metazoa</taxon>
        <taxon>Spiralia</taxon>
        <taxon>Lophotrochozoa</taxon>
        <taxon>Mollusca</taxon>
        <taxon>Gastropoda</taxon>
        <taxon>Heterobranchia</taxon>
        <taxon>Euthyneura</taxon>
        <taxon>Panpulmonata</taxon>
        <taxon>Sacoglossa</taxon>
        <taxon>Placobranchoidea</taxon>
        <taxon>Plakobranchidae</taxon>
        <taxon>Plakobranchus</taxon>
    </lineage>
</organism>
<evidence type="ECO:0000313" key="3">
    <source>
        <dbReference type="Proteomes" id="UP000735302"/>
    </source>
</evidence>
<dbReference type="EMBL" id="BLXT01000430">
    <property type="protein sequence ID" value="GFN76964.1"/>
    <property type="molecule type" value="Genomic_DNA"/>
</dbReference>
<gene>
    <name evidence="2" type="ORF">PoB_000347000</name>
</gene>
<sequence length="160" mass="17997">MDSGKIYMLEKCVGKGEVLGKDTRYKSMLARGQHGADERWIQERYTFLRSVLEKVRCWEKTQGIKVCWPGGNMGCRRKMDSGKIYMLEKCVGKDLTLHHITISIAPPTFDTVSGDWADRDLAEASISACISVSNIFSPHQSISTLSPPPEKGPEVTRDFR</sequence>
<comment type="caution">
    <text evidence="2">The sequence shown here is derived from an EMBL/GenBank/DDBJ whole genome shotgun (WGS) entry which is preliminary data.</text>
</comment>
<feature type="compositionally biased region" description="Basic and acidic residues" evidence="1">
    <location>
        <begin position="151"/>
        <end position="160"/>
    </location>
</feature>
<reference evidence="2 3" key="1">
    <citation type="journal article" date="2021" name="Elife">
        <title>Chloroplast acquisition without the gene transfer in kleptoplastic sea slugs, Plakobranchus ocellatus.</title>
        <authorList>
            <person name="Maeda T."/>
            <person name="Takahashi S."/>
            <person name="Yoshida T."/>
            <person name="Shimamura S."/>
            <person name="Takaki Y."/>
            <person name="Nagai Y."/>
            <person name="Toyoda A."/>
            <person name="Suzuki Y."/>
            <person name="Arimoto A."/>
            <person name="Ishii H."/>
            <person name="Satoh N."/>
            <person name="Nishiyama T."/>
            <person name="Hasebe M."/>
            <person name="Maruyama T."/>
            <person name="Minagawa J."/>
            <person name="Obokata J."/>
            <person name="Shigenobu S."/>
        </authorList>
    </citation>
    <scope>NUCLEOTIDE SEQUENCE [LARGE SCALE GENOMIC DNA]</scope>
</reference>
<name>A0AAV3Y263_9GAST</name>
<keyword evidence="3" id="KW-1185">Reference proteome</keyword>